<organism evidence="1 2">
    <name type="scientific">Rhodocollybia butyracea</name>
    <dbReference type="NCBI Taxonomy" id="206335"/>
    <lineage>
        <taxon>Eukaryota</taxon>
        <taxon>Fungi</taxon>
        <taxon>Dikarya</taxon>
        <taxon>Basidiomycota</taxon>
        <taxon>Agaricomycotina</taxon>
        <taxon>Agaricomycetes</taxon>
        <taxon>Agaricomycetidae</taxon>
        <taxon>Agaricales</taxon>
        <taxon>Marasmiineae</taxon>
        <taxon>Omphalotaceae</taxon>
        <taxon>Rhodocollybia</taxon>
    </lineage>
</organism>
<dbReference type="AlphaFoldDB" id="A0A9P5U8S4"/>
<dbReference type="Proteomes" id="UP000772434">
    <property type="component" value="Unassembled WGS sequence"/>
</dbReference>
<accession>A0A9P5U8S4</accession>
<dbReference type="OrthoDB" id="10254720at2759"/>
<keyword evidence="2" id="KW-1185">Reference proteome</keyword>
<evidence type="ECO:0000313" key="2">
    <source>
        <dbReference type="Proteomes" id="UP000772434"/>
    </source>
</evidence>
<comment type="caution">
    <text evidence="1">The sequence shown here is derived from an EMBL/GenBank/DDBJ whole genome shotgun (WGS) entry which is preliminary data.</text>
</comment>
<proteinExistence type="predicted"/>
<gene>
    <name evidence="1" type="ORF">BDP27DRAFT_1322261</name>
</gene>
<evidence type="ECO:0000313" key="1">
    <source>
        <dbReference type="EMBL" id="KAF9071280.1"/>
    </source>
</evidence>
<name>A0A9P5U8S4_9AGAR</name>
<sequence>MFLGFKRSLLGGKSLNRFPNFVASGAEECVLTGKVADTVITATARFGGSVWPSHFIL</sequence>
<dbReference type="EMBL" id="JADNRY010000033">
    <property type="protein sequence ID" value="KAF9071280.1"/>
    <property type="molecule type" value="Genomic_DNA"/>
</dbReference>
<reference evidence="1" key="1">
    <citation type="submission" date="2020-11" db="EMBL/GenBank/DDBJ databases">
        <authorList>
            <consortium name="DOE Joint Genome Institute"/>
            <person name="Ahrendt S."/>
            <person name="Riley R."/>
            <person name="Andreopoulos W."/>
            <person name="Labutti K."/>
            <person name="Pangilinan J."/>
            <person name="Ruiz-Duenas F.J."/>
            <person name="Barrasa J.M."/>
            <person name="Sanchez-Garcia M."/>
            <person name="Camarero S."/>
            <person name="Miyauchi S."/>
            <person name="Serrano A."/>
            <person name="Linde D."/>
            <person name="Babiker R."/>
            <person name="Drula E."/>
            <person name="Ayuso-Fernandez I."/>
            <person name="Pacheco R."/>
            <person name="Padilla G."/>
            <person name="Ferreira P."/>
            <person name="Barriuso J."/>
            <person name="Kellner H."/>
            <person name="Castanera R."/>
            <person name="Alfaro M."/>
            <person name="Ramirez L."/>
            <person name="Pisabarro A.G."/>
            <person name="Kuo A."/>
            <person name="Tritt A."/>
            <person name="Lipzen A."/>
            <person name="He G."/>
            <person name="Yan M."/>
            <person name="Ng V."/>
            <person name="Cullen D."/>
            <person name="Martin F."/>
            <person name="Rosso M.-N."/>
            <person name="Henrissat B."/>
            <person name="Hibbett D."/>
            <person name="Martinez A.T."/>
            <person name="Grigoriev I.V."/>
        </authorList>
    </citation>
    <scope>NUCLEOTIDE SEQUENCE</scope>
    <source>
        <strain evidence="1">AH 40177</strain>
    </source>
</reference>
<protein>
    <submittedName>
        <fullName evidence="1">Uncharacterized protein</fullName>
    </submittedName>
</protein>